<evidence type="ECO:0000313" key="3">
    <source>
        <dbReference type="Proteomes" id="UP000026960"/>
    </source>
</evidence>
<evidence type="ECO:0000256" key="1">
    <source>
        <dbReference type="SAM" id="MobiDB-lite"/>
    </source>
</evidence>
<feature type="region of interest" description="Disordered" evidence="1">
    <location>
        <begin position="1"/>
        <end position="23"/>
    </location>
</feature>
<dbReference type="EnsemblPlants" id="OBART06G13410.1">
    <property type="protein sequence ID" value="OBART06G13410.1"/>
    <property type="gene ID" value="OBART06G13410"/>
</dbReference>
<reference evidence="2" key="2">
    <citation type="submission" date="2015-03" db="UniProtKB">
        <authorList>
            <consortium name="EnsemblPlants"/>
        </authorList>
    </citation>
    <scope>IDENTIFICATION</scope>
</reference>
<keyword evidence="3" id="KW-1185">Reference proteome</keyword>
<evidence type="ECO:0000313" key="2">
    <source>
        <dbReference type="EnsemblPlants" id="OBART06G13410.1"/>
    </source>
</evidence>
<dbReference type="PaxDb" id="65489-OBART06G13410.1"/>
<reference evidence="2" key="1">
    <citation type="journal article" date="2009" name="Rice">
        <title>De Novo Next Generation Sequencing of Plant Genomes.</title>
        <authorList>
            <person name="Rounsley S."/>
            <person name="Marri P.R."/>
            <person name="Yu Y."/>
            <person name="He R."/>
            <person name="Sisneros N."/>
            <person name="Goicoechea J.L."/>
            <person name="Lee S.J."/>
            <person name="Angelova A."/>
            <person name="Kudrna D."/>
            <person name="Luo M."/>
            <person name="Affourtit J."/>
            <person name="Desany B."/>
            <person name="Knight J."/>
            <person name="Niazi F."/>
            <person name="Egholm M."/>
            <person name="Wing R.A."/>
        </authorList>
    </citation>
    <scope>NUCLEOTIDE SEQUENCE [LARGE SCALE GENOMIC DNA]</scope>
    <source>
        <strain evidence="2">cv. IRGC 105608</strain>
    </source>
</reference>
<dbReference type="AlphaFoldDB" id="A0A0D3GG53"/>
<organism evidence="2">
    <name type="scientific">Oryza barthii</name>
    <dbReference type="NCBI Taxonomy" id="65489"/>
    <lineage>
        <taxon>Eukaryota</taxon>
        <taxon>Viridiplantae</taxon>
        <taxon>Streptophyta</taxon>
        <taxon>Embryophyta</taxon>
        <taxon>Tracheophyta</taxon>
        <taxon>Spermatophyta</taxon>
        <taxon>Magnoliopsida</taxon>
        <taxon>Liliopsida</taxon>
        <taxon>Poales</taxon>
        <taxon>Poaceae</taxon>
        <taxon>BOP clade</taxon>
        <taxon>Oryzoideae</taxon>
        <taxon>Oryzeae</taxon>
        <taxon>Oryzinae</taxon>
        <taxon>Oryza</taxon>
    </lineage>
</organism>
<dbReference type="HOGENOM" id="CLU_2985183_0_0_1"/>
<proteinExistence type="predicted"/>
<dbReference type="Gramene" id="OBART06G13410.1">
    <property type="protein sequence ID" value="OBART06G13410.1"/>
    <property type="gene ID" value="OBART06G13410"/>
</dbReference>
<accession>A0A0D3GG53</accession>
<name>A0A0D3GG53_9ORYZ</name>
<protein>
    <submittedName>
        <fullName evidence="2">Uncharacterized protein</fullName>
    </submittedName>
</protein>
<sequence length="62" mass="6603">MAVTVAVTESTSAMVEAGGSKDAEEEMRCSNIAGSFKILLTDDGRRNQRCDTMYPTDAGAQD</sequence>
<dbReference type="Proteomes" id="UP000026960">
    <property type="component" value="Chromosome 6"/>
</dbReference>